<evidence type="ECO:0000313" key="2">
    <source>
        <dbReference type="Proteomes" id="UP000218784"/>
    </source>
</evidence>
<proteinExistence type="predicted"/>
<gene>
    <name evidence="1" type="ORF">COA17_10590</name>
</gene>
<dbReference type="AlphaFoldDB" id="A0A2A4HZ33"/>
<reference evidence="1 2" key="1">
    <citation type="submission" date="2017-09" db="EMBL/GenBank/DDBJ databases">
        <title>Sphingomonas ginsenosidimutans KACC 14949, whole genome shotgun sequence.</title>
        <authorList>
            <person name="Feng G."/>
            <person name="Zhu H."/>
        </authorList>
    </citation>
    <scope>NUCLEOTIDE SEQUENCE [LARGE SCALE GENOMIC DNA]</scope>
    <source>
        <strain evidence="1 2">KACC 14949</strain>
    </source>
</reference>
<dbReference type="InterPro" id="IPR006427">
    <property type="entry name" value="Portal_HK97"/>
</dbReference>
<dbReference type="RefSeq" id="WP_096612194.1">
    <property type="nucleotide sequence ID" value="NZ_NWVD01000003.1"/>
</dbReference>
<sequence length="359" mass="37878">MAWFGWKSGRDGARPALARAAGVAAPIGVWPQGYEAQVRAGYCANAVAQRAVRLVAEAVGGAPLDASDPALGALAGAPGLLEAVAAQTLLHGNAFIQILRDAGGAVAALFPLRPERVTVELGADGWPAAYLYRVGVRATRFDPAAVIHVRRFNPVDDHYGLGCLGAASGAIAIHNAASSWSKALLDNAARPSGALVYDAGDGSVLSPDQFRRLREEMEQGFAGAANAGRPMLLEGGLKWQAMSLTPADMDFAGTKAAAAREIALAFGVPPMLLGLPGDSTHANYREANRALWRLTVLPLAGAILTGVRDGLAPWFADATLEVDLDRVPALVEDRERLWRMVAAADFLSRDEKRQMVDWS</sequence>
<organism evidence="1 2">
    <name type="scientific">Sphingomonas ginsenosidimutans</name>
    <dbReference type="NCBI Taxonomy" id="862134"/>
    <lineage>
        <taxon>Bacteria</taxon>
        <taxon>Pseudomonadati</taxon>
        <taxon>Pseudomonadota</taxon>
        <taxon>Alphaproteobacteria</taxon>
        <taxon>Sphingomonadales</taxon>
        <taxon>Sphingomonadaceae</taxon>
        <taxon>Sphingomonas</taxon>
    </lineage>
</organism>
<name>A0A2A4HZ33_9SPHN</name>
<dbReference type="NCBIfam" id="TIGR01537">
    <property type="entry name" value="portal_HK97"/>
    <property type="match status" value="1"/>
</dbReference>
<comment type="caution">
    <text evidence="1">The sequence shown here is derived from an EMBL/GenBank/DDBJ whole genome shotgun (WGS) entry which is preliminary data.</text>
</comment>
<keyword evidence="2" id="KW-1185">Reference proteome</keyword>
<evidence type="ECO:0000313" key="1">
    <source>
        <dbReference type="EMBL" id="PCG09291.1"/>
    </source>
</evidence>
<dbReference type="Pfam" id="PF04860">
    <property type="entry name" value="Phage_portal"/>
    <property type="match status" value="1"/>
</dbReference>
<accession>A0A2A4HZ33</accession>
<protein>
    <submittedName>
        <fullName evidence="1">Phage portal protein</fullName>
    </submittedName>
</protein>
<dbReference type="InterPro" id="IPR006944">
    <property type="entry name" value="Phage/GTA_portal"/>
</dbReference>
<dbReference type="Proteomes" id="UP000218784">
    <property type="component" value="Unassembled WGS sequence"/>
</dbReference>
<dbReference type="EMBL" id="NWVD01000003">
    <property type="protein sequence ID" value="PCG09291.1"/>
    <property type="molecule type" value="Genomic_DNA"/>
</dbReference>